<proteinExistence type="predicted"/>
<dbReference type="Proteomes" id="UP001172386">
    <property type="component" value="Unassembled WGS sequence"/>
</dbReference>
<evidence type="ECO:0000313" key="2">
    <source>
        <dbReference type="Proteomes" id="UP001172386"/>
    </source>
</evidence>
<name>A0ACC3A463_9EURO</name>
<evidence type="ECO:0000313" key="1">
    <source>
        <dbReference type="EMBL" id="KAJ9655105.1"/>
    </source>
</evidence>
<accession>A0ACC3A463</accession>
<organism evidence="1 2">
    <name type="scientific">Neophaeococcomyces mojaviensis</name>
    <dbReference type="NCBI Taxonomy" id="3383035"/>
    <lineage>
        <taxon>Eukaryota</taxon>
        <taxon>Fungi</taxon>
        <taxon>Dikarya</taxon>
        <taxon>Ascomycota</taxon>
        <taxon>Pezizomycotina</taxon>
        <taxon>Eurotiomycetes</taxon>
        <taxon>Chaetothyriomycetidae</taxon>
        <taxon>Chaetothyriales</taxon>
        <taxon>Chaetothyriales incertae sedis</taxon>
        <taxon>Neophaeococcomyces</taxon>
    </lineage>
</organism>
<sequence length="266" mass="28308">MTAPSSQTIVLITGTNRGVGRALAETYLARPAHTLVALVRNPNSETSQSILSYSAASGSRAILVPYNAEDTSSASTAISTLATQHPQIAHLDLVIANAGSNTHMGPSLAVDAKTYLTHYTINALAPLLLFSATIPLMQKAFSPKFFALSSATGSLQLMNSSNMRFDRSGKPRGGALPYTSAKCALNHLIMKLDIEYPDIVVGLFTPGPTKTGFTGGRVNWDLVLNAIEVGPVAEGLISQFDDFVKATGEEGNTFVLRDWKGDIIPW</sequence>
<dbReference type="EMBL" id="JAPDRQ010000104">
    <property type="protein sequence ID" value="KAJ9655105.1"/>
    <property type="molecule type" value="Genomic_DNA"/>
</dbReference>
<gene>
    <name evidence="1" type="ORF">H2198_005961</name>
</gene>
<keyword evidence="2" id="KW-1185">Reference proteome</keyword>
<reference evidence="1" key="1">
    <citation type="submission" date="2022-10" db="EMBL/GenBank/DDBJ databases">
        <title>Culturing micro-colonial fungi from biological soil crusts in the Mojave desert and describing Neophaeococcomyces mojavensis, and introducing the new genera and species Taxawa tesnikishii.</title>
        <authorList>
            <person name="Kurbessoian T."/>
            <person name="Stajich J.E."/>
        </authorList>
    </citation>
    <scope>NUCLEOTIDE SEQUENCE</scope>
    <source>
        <strain evidence="1">JES_112</strain>
    </source>
</reference>
<comment type="caution">
    <text evidence="1">The sequence shown here is derived from an EMBL/GenBank/DDBJ whole genome shotgun (WGS) entry which is preliminary data.</text>
</comment>
<protein>
    <submittedName>
        <fullName evidence="1">Uncharacterized protein</fullName>
    </submittedName>
</protein>